<accession>A0A0D4BXN5</accession>
<feature type="domain" description="VOC" evidence="1">
    <location>
        <begin position="136"/>
        <end position="259"/>
    </location>
</feature>
<dbReference type="OrthoDB" id="9793039at2"/>
<evidence type="ECO:0000313" key="2">
    <source>
        <dbReference type="EMBL" id="AJT41073.1"/>
    </source>
</evidence>
<dbReference type="InterPro" id="IPR041581">
    <property type="entry name" value="Glyoxalase_6"/>
</dbReference>
<dbReference type="PROSITE" id="PS51819">
    <property type="entry name" value="VOC"/>
    <property type="match status" value="2"/>
</dbReference>
<name>A0A0D4BXN5_9MICC</name>
<dbReference type="PANTHER" id="PTHR33993:SF10">
    <property type="entry name" value="CONSERVED PROTEIN"/>
    <property type="match status" value="1"/>
</dbReference>
<reference evidence="2 3" key="1">
    <citation type="journal article" date="2015" name="Genome Announc.">
        <title>Complete Genome Sequencing of Protease-Producing Novel Arthrobacter sp. Strain IHBB 11108 Using PacBio Single-Molecule Real-Time Sequencing Technology.</title>
        <authorList>
            <person name="Kiran S."/>
            <person name="Swarnkar M.K."/>
            <person name="Pal M."/>
            <person name="Thakur R."/>
            <person name="Tewari R."/>
            <person name="Singh A.K."/>
            <person name="Gulati A."/>
        </authorList>
    </citation>
    <scope>NUCLEOTIDE SEQUENCE [LARGE SCALE GENOMIC DNA]</scope>
    <source>
        <strain evidence="2 3">IHBB 11108</strain>
    </source>
</reference>
<dbReference type="PATRIC" id="fig|1618207.4.peg.1068"/>
<dbReference type="Proteomes" id="UP000061839">
    <property type="component" value="Chromosome"/>
</dbReference>
<dbReference type="SUPFAM" id="SSF54593">
    <property type="entry name" value="Glyoxalase/Bleomycin resistance protein/Dihydroxybiphenyl dioxygenase"/>
    <property type="match status" value="2"/>
</dbReference>
<proteinExistence type="predicted"/>
<dbReference type="InterPro" id="IPR052164">
    <property type="entry name" value="Anthracycline_SecMetBiosynth"/>
</dbReference>
<dbReference type="AlphaFoldDB" id="A0A0D4BXN5"/>
<gene>
    <name evidence="2" type="ORF">UM93_05250</name>
</gene>
<keyword evidence="3" id="KW-1185">Reference proteome</keyword>
<dbReference type="KEGG" id="ari:UM93_05250"/>
<organism evidence="2 3">
    <name type="scientific">Psychromicrobium lacuslunae</name>
    <dbReference type="NCBI Taxonomy" id="1618207"/>
    <lineage>
        <taxon>Bacteria</taxon>
        <taxon>Bacillati</taxon>
        <taxon>Actinomycetota</taxon>
        <taxon>Actinomycetes</taxon>
        <taxon>Micrococcales</taxon>
        <taxon>Micrococcaceae</taxon>
        <taxon>Psychromicrobium</taxon>
    </lineage>
</organism>
<dbReference type="Gene3D" id="3.10.180.10">
    <property type="entry name" value="2,3-Dihydroxybiphenyl 1,2-Dioxygenase, domain 1"/>
    <property type="match status" value="2"/>
</dbReference>
<dbReference type="PANTHER" id="PTHR33993">
    <property type="entry name" value="GLYOXALASE-RELATED"/>
    <property type="match status" value="1"/>
</dbReference>
<evidence type="ECO:0000313" key="3">
    <source>
        <dbReference type="Proteomes" id="UP000061839"/>
    </source>
</evidence>
<dbReference type="RefSeq" id="WP_045074155.1">
    <property type="nucleotide sequence ID" value="NZ_CP011005.1"/>
</dbReference>
<dbReference type="CDD" id="cd07247">
    <property type="entry name" value="SgaA_N_like"/>
    <property type="match status" value="1"/>
</dbReference>
<dbReference type="Pfam" id="PF18029">
    <property type="entry name" value="Glyoxalase_6"/>
    <property type="match status" value="1"/>
</dbReference>
<sequence length="260" mass="27300">MIEIPKYPIGAPCWVESLQPDVNTAVTFYSELFGWSFQDSGSREYHVARLNGRRVAGMAQAPAMLDRGAWVSYVLVADLDEVVSKAQQVGGSLIVGPLKGPSDERSALLSDPSGAVFGVRQGSSPTVAELSQASGTWQKTALHSPNLAAAATFYGAVFGWRFEAKPDSEITQLRLAAAEDELADLGSTDEVIAVATESPAAAGVPAHWAVNVQITDADDFAARVLELGGSLLMPPSDAPGFRNVIFADPNGGVLGASQLI</sequence>
<feature type="domain" description="VOC" evidence="1">
    <location>
        <begin position="11"/>
        <end position="122"/>
    </location>
</feature>
<dbReference type="HOGENOM" id="CLU_069623_0_0_11"/>
<protein>
    <recommendedName>
        <fullName evidence="1">VOC domain-containing protein</fullName>
    </recommendedName>
</protein>
<evidence type="ECO:0000259" key="1">
    <source>
        <dbReference type="PROSITE" id="PS51819"/>
    </source>
</evidence>
<dbReference type="Pfam" id="PF00903">
    <property type="entry name" value="Glyoxalase"/>
    <property type="match status" value="1"/>
</dbReference>
<dbReference type="InterPro" id="IPR004360">
    <property type="entry name" value="Glyas_Fos-R_dOase_dom"/>
</dbReference>
<dbReference type="EMBL" id="CP011005">
    <property type="protein sequence ID" value="AJT41073.1"/>
    <property type="molecule type" value="Genomic_DNA"/>
</dbReference>
<dbReference type="InterPro" id="IPR029068">
    <property type="entry name" value="Glyas_Bleomycin-R_OHBP_Dase"/>
</dbReference>
<dbReference type="InterPro" id="IPR037523">
    <property type="entry name" value="VOC_core"/>
</dbReference>